<dbReference type="HOGENOM" id="CLU_2758848_0_0_1"/>
<protein>
    <submittedName>
        <fullName evidence="1">Uncharacterized protein</fullName>
    </submittedName>
</protein>
<evidence type="ECO:0000313" key="1">
    <source>
        <dbReference type="EMBL" id="KIN98336.1"/>
    </source>
</evidence>
<evidence type="ECO:0000313" key="2">
    <source>
        <dbReference type="Proteomes" id="UP000054217"/>
    </source>
</evidence>
<accession>A0A0C3JLB2</accession>
<dbReference type="Proteomes" id="UP000054217">
    <property type="component" value="Unassembled WGS sequence"/>
</dbReference>
<sequence length="70" mass="8377">MWVTQGGRSWRSNDSIAKSLQRKIARAWWFDPGLSSVVSRWQTERFVPFVQQTLERVGVDRLIVRRKRFL</sequence>
<dbReference type="EMBL" id="KN832017">
    <property type="protein sequence ID" value="KIN98336.1"/>
    <property type="molecule type" value="Genomic_DNA"/>
</dbReference>
<name>A0A0C3JLB2_PISTI</name>
<reference evidence="1 2" key="1">
    <citation type="submission" date="2014-04" db="EMBL/GenBank/DDBJ databases">
        <authorList>
            <consortium name="DOE Joint Genome Institute"/>
            <person name="Kuo A."/>
            <person name="Kohler A."/>
            <person name="Costa M.D."/>
            <person name="Nagy L.G."/>
            <person name="Floudas D."/>
            <person name="Copeland A."/>
            <person name="Barry K.W."/>
            <person name="Cichocki N."/>
            <person name="Veneault-Fourrey C."/>
            <person name="LaButti K."/>
            <person name="Lindquist E.A."/>
            <person name="Lipzen A."/>
            <person name="Lundell T."/>
            <person name="Morin E."/>
            <person name="Murat C."/>
            <person name="Sun H."/>
            <person name="Tunlid A."/>
            <person name="Henrissat B."/>
            <person name="Grigoriev I.V."/>
            <person name="Hibbett D.S."/>
            <person name="Martin F."/>
            <person name="Nordberg H.P."/>
            <person name="Cantor M.N."/>
            <person name="Hua S.X."/>
        </authorList>
    </citation>
    <scope>NUCLEOTIDE SEQUENCE [LARGE SCALE GENOMIC DNA]</scope>
    <source>
        <strain evidence="1 2">Marx 270</strain>
    </source>
</reference>
<proteinExistence type="predicted"/>
<dbReference type="InParanoid" id="A0A0C3JLB2"/>
<gene>
    <name evidence="1" type="ORF">M404DRAFT_1005471</name>
</gene>
<organism evidence="1 2">
    <name type="scientific">Pisolithus tinctorius Marx 270</name>
    <dbReference type="NCBI Taxonomy" id="870435"/>
    <lineage>
        <taxon>Eukaryota</taxon>
        <taxon>Fungi</taxon>
        <taxon>Dikarya</taxon>
        <taxon>Basidiomycota</taxon>
        <taxon>Agaricomycotina</taxon>
        <taxon>Agaricomycetes</taxon>
        <taxon>Agaricomycetidae</taxon>
        <taxon>Boletales</taxon>
        <taxon>Sclerodermatineae</taxon>
        <taxon>Pisolithaceae</taxon>
        <taxon>Pisolithus</taxon>
    </lineage>
</organism>
<keyword evidence="2" id="KW-1185">Reference proteome</keyword>
<dbReference type="AlphaFoldDB" id="A0A0C3JLB2"/>
<reference evidence="2" key="2">
    <citation type="submission" date="2015-01" db="EMBL/GenBank/DDBJ databases">
        <title>Evolutionary Origins and Diversification of the Mycorrhizal Mutualists.</title>
        <authorList>
            <consortium name="DOE Joint Genome Institute"/>
            <consortium name="Mycorrhizal Genomics Consortium"/>
            <person name="Kohler A."/>
            <person name="Kuo A."/>
            <person name="Nagy L.G."/>
            <person name="Floudas D."/>
            <person name="Copeland A."/>
            <person name="Barry K.W."/>
            <person name="Cichocki N."/>
            <person name="Veneault-Fourrey C."/>
            <person name="LaButti K."/>
            <person name="Lindquist E.A."/>
            <person name="Lipzen A."/>
            <person name="Lundell T."/>
            <person name="Morin E."/>
            <person name="Murat C."/>
            <person name="Riley R."/>
            <person name="Ohm R."/>
            <person name="Sun H."/>
            <person name="Tunlid A."/>
            <person name="Henrissat B."/>
            <person name="Grigoriev I.V."/>
            <person name="Hibbett D.S."/>
            <person name="Martin F."/>
        </authorList>
    </citation>
    <scope>NUCLEOTIDE SEQUENCE [LARGE SCALE GENOMIC DNA]</scope>
    <source>
        <strain evidence="2">Marx 270</strain>
    </source>
</reference>